<reference evidence="2" key="1">
    <citation type="journal article" date="2017" name="Nature">
        <title>The sunflower genome provides insights into oil metabolism, flowering and Asterid evolution.</title>
        <authorList>
            <person name="Badouin H."/>
            <person name="Gouzy J."/>
            <person name="Grassa C.J."/>
            <person name="Murat F."/>
            <person name="Staton S.E."/>
            <person name="Cottret L."/>
            <person name="Lelandais-Briere C."/>
            <person name="Owens G.L."/>
            <person name="Carrere S."/>
            <person name="Mayjonade B."/>
            <person name="Legrand L."/>
            <person name="Gill N."/>
            <person name="Kane N.C."/>
            <person name="Bowers J.E."/>
            <person name="Hubner S."/>
            <person name="Bellec A."/>
            <person name="Berard A."/>
            <person name="Berges H."/>
            <person name="Blanchet N."/>
            <person name="Boniface M.C."/>
            <person name="Brunel D."/>
            <person name="Catrice O."/>
            <person name="Chaidir N."/>
            <person name="Claudel C."/>
            <person name="Donnadieu C."/>
            <person name="Faraut T."/>
            <person name="Fievet G."/>
            <person name="Helmstetter N."/>
            <person name="King M."/>
            <person name="Knapp S.J."/>
            <person name="Lai Z."/>
            <person name="Le Paslier M.C."/>
            <person name="Lippi Y."/>
            <person name="Lorenzon L."/>
            <person name="Mandel J.R."/>
            <person name="Marage G."/>
            <person name="Marchand G."/>
            <person name="Marquand E."/>
            <person name="Bret-Mestries E."/>
            <person name="Morien E."/>
            <person name="Nambeesan S."/>
            <person name="Nguyen T."/>
            <person name="Pegot-Espagnet P."/>
            <person name="Pouilly N."/>
            <person name="Raftis F."/>
            <person name="Sallet E."/>
            <person name="Schiex T."/>
            <person name="Thomas J."/>
            <person name="Vandecasteele C."/>
            <person name="Vares D."/>
            <person name="Vear F."/>
            <person name="Vautrin S."/>
            <person name="Crespi M."/>
            <person name="Mangin B."/>
            <person name="Burke J.M."/>
            <person name="Salse J."/>
            <person name="Munos S."/>
            <person name="Vincourt P."/>
            <person name="Rieseberg L.H."/>
            <person name="Langlade N.B."/>
        </authorList>
    </citation>
    <scope>NUCLEOTIDE SEQUENCE</scope>
    <source>
        <tissue evidence="2">Leaves</tissue>
    </source>
</reference>
<sequence>MKFNVEDLRRVLDLGDSDNDPTIIPERLAKGLWCRMGFTGSINGKMIKTMFSSAYMFMIHCVIHALSHRKEAYDEASDYIMNTIACLILNRPYNVSQVIFEYMKQNIKVGSEKYIMYPRFIMMMINDQFKEIPKNNGDILGLRNMTSETITRLTKGTDDRVKGMICKISRPAYVAPEDDKWRHEKSDSDNEDQRMSEMVEKKTRWWFVRNGKRKRTPKTSPALSIPKIVVKGRSVEPQQRLVDETVIDPSSIPQDAIGLTKVTLEQFIQLNEAAGAAQKDQSSSAQVESDKATEPEGEVQDDSSEDDSEATE</sequence>
<gene>
    <name evidence="2" type="ORF">HanXRQr2_Chr08g0352941</name>
</gene>
<dbReference type="Gramene" id="mRNA:HanXRQr2_Chr08g0352941">
    <property type="protein sequence ID" value="mRNA:HanXRQr2_Chr08g0352941"/>
    <property type="gene ID" value="HanXRQr2_Chr08g0352941"/>
</dbReference>
<name>A0A9K3IH92_HELAN</name>
<organism evidence="2 3">
    <name type="scientific">Helianthus annuus</name>
    <name type="common">Common sunflower</name>
    <dbReference type="NCBI Taxonomy" id="4232"/>
    <lineage>
        <taxon>Eukaryota</taxon>
        <taxon>Viridiplantae</taxon>
        <taxon>Streptophyta</taxon>
        <taxon>Embryophyta</taxon>
        <taxon>Tracheophyta</taxon>
        <taxon>Spermatophyta</taxon>
        <taxon>Magnoliopsida</taxon>
        <taxon>eudicotyledons</taxon>
        <taxon>Gunneridae</taxon>
        <taxon>Pentapetalae</taxon>
        <taxon>asterids</taxon>
        <taxon>campanulids</taxon>
        <taxon>Asterales</taxon>
        <taxon>Asteraceae</taxon>
        <taxon>Asteroideae</taxon>
        <taxon>Heliantheae alliance</taxon>
        <taxon>Heliantheae</taxon>
        <taxon>Helianthus</taxon>
    </lineage>
</organism>
<comment type="caution">
    <text evidence="2">The sequence shown here is derived from an EMBL/GenBank/DDBJ whole genome shotgun (WGS) entry which is preliminary data.</text>
</comment>
<evidence type="ECO:0000313" key="3">
    <source>
        <dbReference type="Proteomes" id="UP000215914"/>
    </source>
</evidence>
<dbReference type="AlphaFoldDB" id="A0A9K3IH92"/>
<dbReference type="EMBL" id="MNCJ02000323">
    <property type="protein sequence ID" value="KAF5796557.1"/>
    <property type="molecule type" value="Genomic_DNA"/>
</dbReference>
<evidence type="ECO:0000313" key="2">
    <source>
        <dbReference type="EMBL" id="KAF5796557.1"/>
    </source>
</evidence>
<feature type="compositionally biased region" description="Acidic residues" evidence="1">
    <location>
        <begin position="295"/>
        <end position="312"/>
    </location>
</feature>
<evidence type="ECO:0000256" key="1">
    <source>
        <dbReference type="SAM" id="MobiDB-lite"/>
    </source>
</evidence>
<feature type="region of interest" description="Disordered" evidence="1">
    <location>
        <begin position="274"/>
        <end position="312"/>
    </location>
</feature>
<proteinExistence type="predicted"/>
<reference evidence="2" key="2">
    <citation type="submission" date="2020-06" db="EMBL/GenBank/DDBJ databases">
        <title>Helianthus annuus Genome sequencing and assembly Release 2.</title>
        <authorList>
            <person name="Gouzy J."/>
            <person name="Langlade N."/>
            <person name="Munos S."/>
        </authorList>
    </citation>
    <scope>NUCLEOTIDE SEQUENCE</scope>
    <source>
        <tissue evidence="2">Leaves</tissue>
    </source>
</reference>
<dbReference type="Proteomes" id="UP000215914">
    <property type="component" value="Unassembled WGS sequence"/>
</dbReference>
<accession>A0A9K3IH92</accession>
<protein>
    <submittedName>
        <fullName evidence="2">Uncharacterized protein</fullName>
    </submittedName>
</protein>
<keyword evidence="3" id="KW-1185">Reference proteome</keyword>